<evidence type="ECO:0000313" key="3">
    <source>
        <dbReference type="Proteomes" id="UP001430848"/>
    </source>
</evidence>
<evidence type="ECO:0000256" key="1">
    <source>
        <dbReference type="ARBA" id="ARBA00022801"/>
    </source>
</evidence>
<sequence>MNRYWHYLLQYNGMNVHGNLTSLASNCSAAYNILYRTTNSQYKPDWAVTTVFVPVTESPALLSYQIPYDSAFLDASPSYALYTSDGVRSLRDISTGLSSGWFVNVPDYEGPLASFTAGVQSGHATIDSIRAAFNANETLGLDADARYAMWGYSGGALASEWAAELAVQYAPEMNFSGAAVGGLTPNVTSVLYSINKGYAVGLAPSSILGLSSQYPEERDFLLSRLKTEGPYNATGFLAALNLTLNQAAITYAYQDMGEYFIGGIADITSPIVLNIINRDGIMGYHGVPQMPIFAYKAIGDEISVVEDTDALVDKYCNIGANILYQRNTVGAHSSEAVNGRPSALAWLSSVLGGTYPEDYAASGCTTETVTIDLTNTTASRRSLEGREVWSWVD</sequence>
<protein>
    <recommendedName>
        <fullName evidence="4">Lipase 1</fullName>
    </recommendedName>
</protein>
<dbReference type="InterPro" id="IPR029058">
    <property type="entry name" value="AB_hydrolase_fold"/>
</dbReference>
<dbReference type="Pfam" id="PF03583">
    <property type="entry name" value="LIP"/>
    <property type="match status" value="1"/>
</dbReference>
<dbReference type="Gene3D" id="3.40.50.1820">
    <property type="entry name" value="alpha/beta hydrolase"/>
    <property type="match status" value="1"/>
</dbReference>
<dbReference type="PANTHER" id="PTHR34853:SF5">
    <property type="entry name" value="LIP-DOMAIN-CONTAINING PROTEIN-RELATED"/>
    <property type="match status" value="1"/>
</dbReference>
<accession>A0ABR1P8F9</accession>
<proteinExistence type="predicted"/>
<dbReference type="EMBL" id="JAKNSF020000030">
    <property type="protein sequence ID" value="KAK7729164.1"/>
    <property type="molecule type" value="Genomic_DNA"/>
</dbReference>
<dbReference type="Gene3D" id="1.10.260.130">
    <property type="match status" value="1"/>
</dbReference>
<dbReference type="Proteomes" id="UP001430848">
    <property type="component" value="Unassembled WGS sequence"/>
</dbReference>
<reference evidence="2 3" key="1">
    <citation type="submission" date="2024-02" db="EMBL/GenBank/DDBJ databases">
        <title>De novo assembly and annotation of 12 fungi associated with fruit tree decline syndrome in Ontario, Canada.</title>
        <authorList>
            <person name="Sulman M."/>
            <person name="Ellouze W."/>
            <person name="Ilyukhin E."/>
        </authorList>
    </citation>
    <scope>NUCLEOTIDE SEQUENCE [LARGE SCALE GENOMIC DNA]</scope>
    <source>
        <strain evidence="2 3">M169</strain>
    </source>
</reference>
<dbReference type="SUPFAM" id="SSF53474">
    <property type="entry name" value="alpha/beta-Hydrolases"/>
    <property type="match status" value="1"/>
</dbReference>
<evidence type="ECO:0000313" key="2">
    <source>
        <dbReference type="EMBL" id="KAK7729164.1"/>
    </source>
</evidence>
<organism evidence="2 3">
    <name type="scientific">Diaporthe eres</name>
    <name type="common">Phomopsis oblonga</name>
    <dbReference type="NCBI Taxonomy" id="83184"/>
    <lineage>
        <taxon>Eukaryota</taxon>
        <taxon>Fungi</taxon>
        <taxon>Dikarya</taxon>
        <taxon>Ascomycota</taxon>
        <taxon>Pezizomycotina</taxon>
        <taxon>Sordariomycetes</taxon>
        <taxon>Sordariomycetidae</taxon>
        <taxon>Diaporthales</taxon>
        <taxon>Diaporthaceae</taxon>
        <taxon>Diaporthe</taxon>
        <taxon>Diaporthe eres species complex</taxon>
    </lineage>
</organism>
<dbReference type="PANTHER" id="PTHR34853">
    <property type="match status" value="1"/>
</dbReference>
<comment type="caution">
    <text evidence="2">The sequence shown here is derived from an EMBL/GenBank/DDBJ whole genome shotgun (WGS) entry which is preliminary data.</text>
</comment>
<evidence type="ECO:0008006" key="4">
    <source>
        <dbReference type="Google" id="ProtNLM"/>
    </source>
</evidence>
<keyword evidence="1" id="KW-0378">Hydrolase</keyword>
<keyword evidence="3" id="KW-1185">Reference proteome</keyword>
<gene>
    <name evidence="2" type="ORF">SLS63_006293</name>
</gene>
<name>A0ABR1P8F9_DIAER</name>
<dbReference type="InterPro" id="IPR005152">
    <property type="entry name" value="Lipase_secreted"/>
</dbReference>